<evidence type="ECO:0000256" key="6">
    <source>
        <dbReference type="RuleBase" id="RU003435"/>
    </source>
</evidence>
<reference evidence="8 9" key="1">
    <citation type="journal article" date="2020" name="Microb. Ecol.">
        <title>Ecogenomics of the Marine Benthic Filamentous Cyanobacterium Adonisia.</title>
        <authorList>
            <person name="Walter J.M."/>
            <person name="Coutinho F.H."/>
            <person name="Leomil L."/>
            <person name="Hargreaves P.I."/>
            <person name="Campeao M.E."/>
            <person name="Vieira V.V."/>
            <person name="Silva B.S."/>
            <person name="Fistarol G.O."/>
            <person name="Salomon P.S."/>
            <person name="Sawabe T."/>
            <person name="Mino S."/>
            <person name="Hosokawa M."/>
            <person name="Miyashita H."/>
            <person name="Maruyama F."/>
            <person name="van Verk M.C."/>
            <person name="Dutilh B.E."/>
            <person name="Thompson C.C."/>
            <person name="Thompson F.L."/>
        </authorList>
    </citation>
    <scope>NUCLEOTIDE SEQUENCE [LARGE SCALE GENOMIC DNA]</scope>
    <source>
        <strain evidence="8 9">CCMR0081</strain>
    </source>
</reference>
<evidence type="ECO:0000313" key="8">
    <source>
        <dbReference type="EMBL" id="NEZ55519.1"/>
    </source>
</evidence>
<dbReference type="GO" id="GO:0006508">
    <property type="term" value="P:proteolysis"/>
    <property type="evidence" value="ECO:0007669"/>
    <property type="project" value="UniProtKB-KW"/>
</dbReference>
<dbReference type="RefSeq" id="WP_163697408.1">
    <property type="nucleotide sequence ID" value="NZ_QXHD01000004.1"/>
</dbReference>
<dbReference type="GO" id="GO:0046872">
    <property type="term" value="F:metal ion binding"/>
    <property type="evidence" value="ECO:0007669"/>
    <property type="project" value="UniProtKB-UniRule"/>
</dbReference>
<keyword evidence="2 6" id="KW-0479">Metal-binding</keyword>
<dbReference type="Proteomes" id="UP000481033">
    <property type="component" value="Unassembled WGS sequence"/>
</dbReference>
<evidence type="ECO:0000256" key="2">
    <source>
        <dbReference type="ARBA" id="ARBA00022723"/>
    </source>
</evidence>
<dbReference type="Pfam" id="PF01432">
    <property type="entry name" value="Peptidase_M3"/>
    <property type="match status" value="1"/>
</dbReference>
<evidence type="ECO:0000256" key="3">
    <source>
        <dbReference type="ARBA" id="ARBA00022801"/>
    </source>
</evidence>
<dbReference type="InterPro" id="IPR034006">
    <property type="entry name" value="M3B_PepF_2"/>
</dbReference>
<feature type="domain" description="Peptidase M3A/M3B catalytic" evidence="7">
    <location>
        <begin position="206"/>
        <end position="588"/>
    </location>
</feature>
<keyword evidence="9" id="KW-1185">Reference proteome</keyword>
<dbReference type="EMBL" id="QXHD01000004">
    <property type="protein sequence ID" value="NEZ55519.1"/>
    <property type="molecule type" value="Genomic_DNA"/>
</dbReference>
<dbReference type="Gene3D" id="1.20.140.70">
    <property type="entry name" value="Oligopeptidase f, N-terminal domain"/>
    <property type="match status" value="1"/>
</dbReference>
<dbReference type="CDD" id="cd09607">
    <property type="entry name" value="M3B_PepF"/>
    <property type="match status" value="1"/>
</dbReference>
<evidence type="ECO:0000256" key="5">
    <source>
        <dbReference type="ARBA" id="ARBA00023049"/>
    </source>
</evidence>
<proteinExistence type="inferred from homology"/>
<sequence>MPQLRQTWDNQHFFKGTDDPQIATAIAEIRDNVGQISMACAPFAEYIDSAETLPEPEFDTLLGLLRGIHQTRTELNKQLGNVRTYITTALSVDAQDTHASAIMPTLQQISAEVSQALTPMQVFLNRVRSEFVAAVVADPVLVEMAFLLVHQRKLRDQLLSVAEENLITGLAVNGLHTWGNLYTELAGTLKCTVNGETMGLAKAANLQSDPNRETRQAAWNAIRNAWTGHQQTASTILNAINGWRLEETQKRAQVRELHYLDRSCHQSRIERATLDALMATTYQQRSIGQRALKAMAQVLNIPQMAPWDLQAPAPTIGEPKTISFDAAITLIADAFRQLTPEMGDFAVMMAEQGWIDGKPTPNRATGAYCTRFSDPREPRIFMSYAGTMTNVITLAHELGHAWHNWVMRDLPPMQTYYSMTLAETASIFAETLVRDALLQQAETPAQKLEILWQNAQSAAVFLLNIPARFEFEKRLVEARKQGVAISPALKTMMADSWQLWYEDSLSDYDDMFWATKLHFSISQLGFYNYPYLFGYLFSLGIYAQQDNYGADFNTLYTQILRDTGSMTAEELVTQHLQQDISQSQFWKASLSIVEKSVASFEQLVDN</sequence>
<name>A0A6M0RH99_9CYAN</name>
<dbReference type="GO" id="GO:0004181">
    <property type="term" value="F:metallocarboxypeptidase activity"/>
    <property type="evidence" value="ECO:0007669"/>
    <property type="project" value="InterPro"/>
</dbReference>
<keyword evidence="5 6" id="KW-0482">Metalloprotease</keyword>
<accession>A0A6M0RH99</accession>
<protein>
    <submittedName>
        <fullName evidence="8">M3 family oligoendopeptidase</fullName>
    </submittedName>
</protein>
<dbReference type="AlphaFoldDB" id="A0A6M0RH99"/>
<comment type="cofactor">
    <cofactor evidence="6">
        <name>Zn(2+)</name>
        <dbReference type="ChEBI" id="CHEBI:29105"/>
    </cofactor>
    <text evidence="6">Binds 1 zinc ion.</text>
</comment>
<dbReference type="InterPro" id="IPR011977">
    <property type="entry name" value="Pept_M3B_clade3"/>
</dbReference>
<evidence type="ECO:0000256" key="1">
    <source>
        <dbReference type="ARBA" id="ARBA00022670"/>
    </source>
</evidence>
<dbReference type="InterPro" id="IPR001567">
    <property type="entry name" value="Pept_M3A_M3B_dom"/>
</dbReference>
<gene>
    <name evidence="8" type="ORF">DXZ20_07495</name>
</gene>
<keyword evidence="1 6" id="KW-0645">Protease</keyword>
<comment type="caution">
    <text evidence="8">The sequence shown here is derived from an EMBL/GenBank/DDBJ whole genome shotgun (WGS) entry which is preliminary data.</text>
</comment>
<comment type="similarity">
    <text evidence="6">Belongs to the peptidase M3 family.</text>
</comment>
<evidence type="ECO:0000313" key="9">
    <source>
        <dbReference type="Proteomes" id="UP000481033"/>
    </source>
</evidence>
<dbReference type="PANTHER" id="PTHR34217:SF1">
    <property type="entry name" value="CARBOXYPEPTIDASE 1"/>
    <property type="match status" value="1"/>
</dbReference>
<evidence type="ECO:0000256" key="4">
    <source>
        <dbReference type="ARBA" id="ARBA00022833"/>
    </source>
</evidence>
<dbReference type="Gene3D" id="1.10.1370.20">
    <property type="entry name" value="Oligoendopeptidase f, C-terminal domain"/>
    <property type="match status" value="1"/>
</dbReference>
<dbReference type="InterPro" id="IPR042088">
    <property type="entry name" value="OligoPept_F_C"/>
</dbReference>
<organism evidence="8 9">
    <name type="scientific">Adonisia turfae CCMR0081</name>
    <dbReference type="NCBI Taxonomy" id="2292702"/>
    <lineage>
        <taxon>Bacteria</taxon>
        <taxon>Bacillati</taxon>
        <taxon>Cyanobacteriota</taxon>
        <taxon>Adonisia</taxon>
        <taxon>Adonisia turfae</taxon>
    </lineage>
</organism>
<dbReference type="InterPro" id="IPR001333">
    <property type="entry name" value="Peptidase_M32_Taq"/>
</dbReference>
<dbReference type="GO" id="GO:0004222">
    <property type="term" value="F:metalloendopeptidase activity"/>
    <property type="evidence" value="ECO:0007669"/>
    <property type="project" value="InterPro"/>
</dbReference>
<keyword evidence="4 6" id="KW-0862">Zinc</keyword>
<dbReference type="PANTHER" id="PTHR34217">
    <property type="entry name" value="METAL-DEPENDENT CARBOXYPEPTIDASE"/>
    <property type="match status" value="1"/>
</dbReference>
<dbReference type="SUPFAM" id="SSF55486">
    <property type="entry name" value="Metalloproteases ('zincins'), catalytic domain"/>
    <property type="match status" value="1"/>
</dbReference>
<keyword evidence="3 6" id="KW-0378">Hydrolase</keyword>
<dbReference type="NCBIfam" id="TIGR02290">
    <property type="entry name" value="M3_fam_3"/>
    <property type="match status" value="1"/>
</dbReference>
<evidence type="ECO:0000259" key="7">
    <source>
        <dbReference type="Pfam" id="PF01432"/>
    </source>
</evidence>